<dbReference type="InterPro" id="IPR015943">
    <property type="entry name" value="WD40/YVTN_repeat-like_dom_sf"/>
</dbReference>
<evidence type="ECO:0000313" key="2">
    <source>
        <dbReference type="EMBL" id="CAE0678880.1"/>
    </source>
</evidence>
<reference evidence="2" key="1">
    <citation type="submission" date="2021-01" db="EMBL/GenBank/DDBJ databases">
        <authorList>
            <person name="Corre E."/>
            <person name="Pelletier E."/>
            <person name="Niang G."/>
            <person name="Scheremetjew M."/>
            <person name="Finn R."/>
            <person name="Kale V."/>
            <person name="Holt S."/>
            <person name="Cochrane G."/>
            <person name="Meng A."/>
            <person name="Brown T."/>
            <person name="Cohen L."/>
        </authorList>
    </citation>
    <scope>NUCLEOTIDE SEQUENCE</scope>
    <source>
        <strain evidence="2">CCCM811</strain>
    </source>
</reference>
<dbReference type="EMBL" id="HBIV01043675">
    <property type="protein sequence ID" value="CAE0678880.1"/>
    <property type="molecule type" value="Transcribed_RNA"/>
</dbReference>
<gene>
    <name evidence="2" type="ORF">LGLO00237_LOCUS30662</name>
</gene>
<accession>A0A7S3ZC81</accession>
<dbReference type="InterPro" id="IPR036322">
    <property type="entry name" value="WD40_repeat_dom_sf"/>
</dbReference>
<dbReference type="SUPFAM" id="SSF50978">
    <property type="entry name" value="WD40 repeat-like"/>
    <property type="match status" value="1"/>
</dbReference>
<proteinExistence type="predicted"/>
<feature type="region of interest" description="Disordered" evidence="1">
    <location>
        <begin position="1"/>
        <end position="20"/>
    </location>
</feature>
<organism evidence="2">
    <name type="scientific">Lotharella globosa</name>
    <dbReference type="NCBI Taxonomy" id="91324"/>
    <lineage>
        <taxon>Eukaryota</taxon>
        <taxon>Sar</taxon>
        <taxon>Rhizaria</taxon>
        <taxon>Cercozoa</taxon>
        <taxon>Chlorarachniophyceae</taxon>
        <taxon>Lotharella</taxon>
    </lineage>
</organism>
<feature type="region of interest" description="Disordered" evidence="1">
    <location>
        <begin position="48"/>
        <end position="192"/>
    </location>
</feature>
<protein>
    <submittedName>
        <fullName evidence="2">Uncharacterized protein</fullName>
    </submittedName>
</protein>
<dbReference type="AlphaFoldDB" id="A0A7S3ZC81"/>
<name>A0A7S3ZC81_9EUKA</name>
<dbReference type="Gene3D" id="2.130.10.10">
    <property type="entry name" value="YVTN repeat-like/Quinoprotein amine dehydrogenase"/>
    <property type="match status" value="1"/>
</dbReference>
<feature type="compositionally biased region" description="Basic residues" evidence="1">
    <location>
        <begin position="86"/>
        <end position="99"/>
    </location>
</feature>
<evidence type="ECO:0000256" key="1">
    <source>
        <dbReference type="SAM" id="MobiDB-lite"/>
    </source>
</evidence>
<sequence>MGGVNCCGNVHPTRRRDEGSRVEEWYEYQDDLAPVSPPKVFHKELLADGVGPPRLLPPPAVGGKSPESSVYIMASDSEDESDAKVRQNRKGLARPKNVKKTPPSSKVAESLEKAIPGKPGCESEASVDSKGTGNDDHGRDGELDIKTRSVHIRTQSRESAGRHIRKASSVSRGGDVKGRDDETVGTDPDYDMTEGDVDIELDLLQQIRIRSRVSCLATPLRGASHLCYAGTSDGRLLLISEGKVTAKELHKRAVTSIAALDADSVAVGFFDGYVIVYDTRTEDRYELRPTRQQISRIACDPSGRVAVVYGSEVSILSHKKRSQVARINLKKFFKDSQKDEVTAISFVSKKLLVLGTKTGTLAAFSVERQRVGGFNYKIKPAIKYTKKIGRTIRDILVRIDMQKKAPSEFTFRVLFDTVSDDGEPNTTVVDLSLSAFYSKSQEERVGVVGVSEMEMRNACMIGGDLLSATREGLLVWSGDDANGTEKLFMCGERELGAFAWSKGKLFTTADSSVLVWDLSEELLMGQEHLTQSGQMNLTDFAQRSPVAVPVGLPGTNVRGDFQ</sequence>
<feature type="compositionally biased region" description="Basic and acidic residues" evidence="1">
    <location>
        <begin position="133"/>
        <end position="147"/>
    </location>
</feature>